<evidence type="ECO:0000313" key="2">
    <source>
        <dbReference type="Proteomes" id="UP001604277"/>
    </source>
</evidence>
<proteinExistence type="predicted"/>
<dbReference type="EMBL" id="JBFOLJ010000007">
    <property type="protein sequence ID" value="KAL2520708.1"/>
    <property type="molecule type" value="Genomic_DNA"/>
</dbReference>
<gene>
    <name evidence="1" type="ORF">Fot_24631</name>
</gene>
<accession>A0ABD1U6S7</accession>
<reference evidence="2" key="1">
    <citation type="submission" date="2024-07" db="EMBL/GenBank/DDBJ databases">
        <title>Two chromosome-level genome assemblies of Korean endemic species Abeliophyllum distichum and Forsythia ovata (Oleaceae).</title>
        <authorList>
            <person name="Jang H."/>
        </authorList>
    </citation>
    <scope>NUCLEOTIDE SEQUENCE [LARGE SCALE GENOMIC DNA]</scope>
</reference>
<name>A0ABD1U6S7_9LAMI</name>
<comment type="caution">
    <text evidence="1">The sequence shown here is derived from an EMBL/GenBank/DDBJ whole genome shotgun (WGS) entry which is preliminary data.</text>
</comment>
<evidence type="ECO:0000313" key="1">
    <source>
        <dbReference type="EMBL" id="KAL2520708.1"/>
    </source>
</evidence>
<dbReference type="Proteomes" id="UP001604277">
    <property type="component" value="Unassembled WGS sequence"/>
</dbReference>
<sequence>MVGVLGMVGACKWGVLFSEWLPPFIGRENGDCDLRMVVGQLVNGEVGDGGGDENSSIWSAGHRWHLSAAAEAVSRRVKIFASLQPCVRTFQFGKLEMGLNNGYPKLYKIPTSLCLPRGLLSSNHNIV</sequence>
<dbReference type="AlphaFoldDB" id="A0ABD1U6S7"/>
<organism evidence="1 2">
    <name type="scientific">Forsythia ovata</name>
    <dbReference type="NCBI Taxonomy" id="205694"/>
    <lineage>
        <taxon>Eukaryota</taxon>
        <taxon>Viridiplantae</taxon>
        <taxon>Streptophyta</taxon>
        <taxon>Embryophyta</taxon>
        <taxon>Tracheophyta</taxon>
        <taxon>Spermatophyta</taxon>
        <taxon>Magnoliopsida</taxon>
        <taxon>eudicotyledons</taxon>
        <taxon>Gunneridae</taxon>
        <taxon>Pentapetalae</taxon>
        <taxon>asterids</taxon>
        <taxon>lamiids</taxon>
        <taxon>Lamiales</taxon>
        <taxon>Oleaceae</taxon>
        <taxon>Forsythieae</taxon>
        <taxon>Forsythia</taxon>
    </lineage>
</organism>
<keyword evidence="2" id="KW-1185">Reference proteome</keyword>
<protein>
    <submittedName>
        <fullName evidence="1">Uncharacterized protein</fullName>
    </submittedName>
</protein>